<dbReference type="InterPro" id="IPR008928">
    <property type="entry name" value="6-hairpin_glycosidase_sf"/>
</dbReference>
<evidence type="ECO:0000313" key="2">
    <source>
        <dbReference type="EMBL" id="OUD12390.1"/>
    </source>
</evidence>
<dbReference type="PANTHER" id="PTHR42899:SF1">
    <property type="entry name" value="SPERMATOGENESIS-ASSOCIATED PROTEIN 20"/>
    <property type="match status" value="1"/>
</dbReference>
<dbReference type="PANTHER" id="PTHR42899">
    <property type="entry name" value="SPERMATOGENESIS-ASSOCIATED PROTEIN 20"/>
    <property type="match status" value="1"/>
</dbReference>
<dbReference type="AlphaFoldDB" id="A0A251X4T3"/>
<organism evidence="2 3">
    <name type="scientific">Thioflexithrix psekupsensis</name>
    <dbReference type="NCBI Taxonomy" id="1570016"/>
    <lineage>
        <taxon>Bacteria</taxon>
        <taxon>Pseudomonadati</taxon>
        <taxon>Pseudomonadota</taxon>
        <taxon>Gammaproteobacteria</taxon>
        <taxon>Thiotrichales</taxon>
        <taxon>Thioflexithrix</taxon>
    </lineage>
</organism>
<feature type="domain" description="Spermatogenesis-associated protein 20-like TRX" evidence="1">
    <location>
        <begin position="10"/>
        <end position="168"/>
    </location>
</feature>
<dbReference type="SUPFAM" id="SSF52833">
    <property type="entry name" value="Thioredoxin-like"/>
    <property type="match status" value="1"/>
</dbReference>
<dbReference type="InterPro" id="IPR004879">
    <property type="entry name" value="Ssp411-like_TRX"/>
</dbReference>
<evidence type="ECO:0000259" key="1">
    <source>
        <dbReference type="Pfam" id="PF03190"/>
    </source>
</evidence>
<reference evidence="2 3" key="1">
    <citation type="submission" date="2016-12" db="EMBL/GenBank/DDBJ databases">
        <title>Thioflexothrix psekupsii D3 genome sequencing and assembly.</title>
        <authorList>
            <person name="Fomenkov A."/>
            <person name="Vincze T."/>
            <person name="Grabovich M."/>
            <person name="Anton B.P."/>
            <person name="Dubinina G."/>
            <person name="Orlova M."/>
            <person name="Belousova E."/>
            <person name="Roberts R.J."/>
        </authorList>
    </citation>
    <scope>NUCLEOTIDE SEQUENCE [LARGE SCALE GENOMIC DNA]</scope>
    <source>
        <strain evidence="2">D3</strain>
    </source>
</reference>
<dbReference type="Gene3D" id="3.40.30.10">
    <property type="entry name" value="Glutaredoxin"/>
    <property type="match status" value="1"/>
</dbReference>
<dbReference type="InterPro" id="IPR036249">
    <property type="entry name" value="Thioredoxin-like_sf"/>
</dbReference>
<dbReference type="CDD" id="cd02955">
    <property type="entry name" value="SSP411"/>
    <property type="match status" value="1"/>
</dbReference>
<dbReference type="InterPro" id="IPR012341">
    <property type="entry name" value="6hp_glycosidase-like_sf"/>
</dbReference>
<dbReference type="InterPro" id="IPR024705">
    <property type="entry name" value="Ssp411"/>
</dbReference>
<dbReference type="OrthoDB" id="9762614at2"/>
<comment type="caution">
    <text evidence="2">The sequence shown here is derived from an EMBL/GenBank/DDBJ whole genome shotgun (WGS) entry which is preliminary data.</text>
</comment>
<dbReference type="GO" id="GO:0005975">
    <property type="term" value="P:carbohydrate metabolic process"/>
    <property type="evidence" value="ECO:0007669"/>
    <property type="project" value="InterPro"/>
</dbReference>
<dbReference type="Proteomes" id="UP000194798">
    <property type="component" value="Unassembled WGS sequence"/>
</dbReference>
<keyword evidence="3" id="KW-1185">Reference proteome</keyword>
<dbReference type="Gene3D" id="1.50.10.10">
    <property type="match status" value="1"/>
</dbReference>
<evidence type="ECO:0000313" key="3">
    <source>
        <dbReference type="Proteomes" id="UP000194798"/>
    </source>
</evidence>
<dbReference type="PIRSF" id="PIRSF006402">
    <property type="entry name" value="UCP006402_thioredoxin"/>
    <property type="match status" value="1"/>
</dbReference>
<dbReference type="SUPFAM" id="SSF48208">
    <property type="entry name" value="Six-hairpin glycosidases"/>
    <property type="match status" value="1"/>
</dbReference>
<protein>
    <submittedName>
        <fullName evidence="2">Thioredoxin domain-containing protein</fullName>
    </submittedName>
</protein>
<sequence>MAQSHRHSANALIHETSPYLQQHAYQPVDWFPWQESVLARAKAEDKPILLSIGYSACHWCHVMAHECFDDPEIAALMNAHFINIKVDREERPDLDKIYQLGHQMLTQRPGGWPLTVFLDPIDLYPFFAGTYFPPKPRHGLPAFNDLLLKIVDFYQQHRDQIKEQNYLVADAYRRLDRNSGSHEGVNLSTEPLNEARQQIGQNFDATHGGFTPAPKFPHLTHIERLFRHYYATKKPDSYDETALSMALFTLRKMAFGGLYDQLGGGFFRYSVDEEWLIPHFEKMLYDNGPFLCVYTEAWQIQADALFQRIVSETAQWVMREMQSPEGGYYSTLDADSEGVEGKFYVWDRQELQNLLDKDHFPLFATHFGIGKIPNFEEHWHLHIVLEAEFLTEKYKLDGDTVSTRLNHAKKLAFEKRQQRIFPGRDEKILTAWNGLMIKGMALAGQTFAQKEWLLSAQNALDFIRQTLWHNGRLLATYKDGKAHLNAYLDDYAFLLDAILTLLQARWRSEEMQFAIELAEVLLAQFEDKKRGGFFFTAHDHEALITRPRPFTDEATPSGNGVAAYALARLGHLLGETRYLQAAERTIKAAWLSINQFASAHGSLLLALEEDAIPPQLIVLRGKIESIQVWQQHCQTGFHPHRLCLAIPDSAQDLPGHLAEFTVQGDVVAYICQGFHCLPPVRDWAEFTRIVA</sequence>
<dbReference type="RefSeq" id="WP_086489339.1">
    <property type="nucleotide sequence ID" value="NZ_MSLT01000023.1"/>
</dbReference>
<dbReference type="Pfam" id="PF03190">
    <property type="entry name" value="Thioredox_DsbH"/>
    <property type="match status" value="1"/>
</dbReference>
<gene>
    <name evidence="2" type="ORF">TPSD3_14870</name>
</gene>
<accession>A0A251X4T3</accession>
<dbReference type="EMBL" id="MSLT01000023">
    <property type="protein sequence ID" value="OUD12390.1"/>
    <property type="molecule type" value="Genomic_DNA"/>
</dbReference>
<name>A0A251X4T3_9GAMM</name>
<proteinExistence type="predicted"/>